<evidence type="ECO:0000313" key="2">
    <source>
        <dbReference type="Proteomes" id="UP000717328"/>
    </source>
</evidence>
<sequence length="493" mass="55364">MVHRFPVEILTEIFSYAIIHEPRFGNARLDQAPLSVSQVCSKWRKASLHWPKLWTTLSLHVVRNEPRTSGKIIGLMTLWYGRAKGSLPLSFALSHYPKTISGSIAGEILKALIPFSRRLSHLYFNVPRADDLAPFLSQGRRLSAANLRHEMSPIPMLQKIEICVQYRSSRGLFSCNNVLRFAPALQDATINLRSDFCATSISLSFPWRKLTRLTLSYKIMAGLFGYLITQCLCLTHASFMVDSQPRRDDERSEEDEQQQQQNLPVVVAPNLSSLRLMIYGRREAAVCVENTMRHLVLPSMRNLDLLVNDQNVRFSLSSAILPLQINSAAGSIQLTRLVLVNIFLDSKTEFAALLHACTALETLALQPLAHHAEDVLDVLQTPTESMPVPTLPSLAACVLVVNLRTLASKLISILCAWAQDPERRRALKAVTVYASSEPTSGAALKELRERLGPWREVDKDGYVATAESGMVLRTRAVFQFFVLLGSERDWFEK</sequence>
<dbReference type="Gene3D" id="1.20.1280.50">
    <property type="match status" value="1"/>
</dbReference>
<dbReference type="EMBL" id="JABCKI010000314">
    <property type="protein sequence ID" value="KAG5651026.1"/>
    <property type="molecule type" value="Genomic_DNA"/>
</dbReference>
<reference evidence="1" key="2">
    <citation type="submission" date="2021-10" db="EMBL/GenBank/DDBJ databases">
        <title>Phylogenomics reveals ancestral predisposition of the termite-cultivated fungus Termitomyces towards a domesticated lifestyle.</title>
        <authorList>
            <person name="Auxier B."/>
            <person name="Grum-Grzhimaylo A."/>
            <person name="Cardenas M.E."/>
            <person name="Lodge J.D."/>
            <person name="Laessoe T."/>
            <person name="Pedersen O."/>
            <person name="Smith M.E."/>
            <person name="Kuyper T.W."/>
            <person name="Franco-Molano E.A."/>
            <person name="Baroni T.J."/>
            <person name="Aanen D.K."/>
        </authorList>
    </citation>
    <scope>NUCLEOTIDE SEQUENCE</scope>
    <source>
        <strain evidence="1">D49</strain>
    </source>
</reference>
<comment type="caution">
    <text evidence="1">The sequence shown here is derived from an EMBL/GenBank/DDBJ whole genome shotgun (WGS) entry which is preliminary data.</text>
</comment>
<name>A0A9P7KG37_9AGAR</name>
<protein>
    <recommendedName>
        <fullName evidence="3">F-box domain-containing protein</fullName>
    </recommendedName>
</protein>
<reference evidence="1" key="1">
    <citation type="submission" date="2021-02" db="EMBL/GenBank/DDBJ databases">
        <authorList>
            <person name="Nieuwenhuis M."/>
            <person name="Van De Peppel L.J.J."/>
        </authorList>
    </citation>
    <scope>NUCLEOTIDE SEQUENCE</scope>
    <source>
        <strain evidence="1">D49</strain>
    </source>
</reference>
<gene>
    <name evidence="1" type="ORF">H0H81_010172</name>
</gene>
<dbReference type="AlphaFoldDB" id="A0A9P7KG37"/>
<evidence type="ECO:0008006" key="3">
    <source>
        <dbReference type="Google" id="ProtNLM"/>
    </source>
</evidence>
<accession>A0A9P7KG37</accession>
<organism evidence="1 2">
    <name type="scientific">Sphagnurus paluster</name>
    <dbReference type="NCBI Taxonomy" id="117069"/>
    <lineage>
        <taxon>Eukaryota</taxon>
        <taxon>Fungi</taxon>
        <taxon>Dikarya</taxon>
        <taxon>Basidiomycota</taxon>
        <taxon>Agaricomycotina</taxon>
        <taxon>Agaricomycetes</taxon>
        <taxon>Agaricomycetidae</taxon>
        <taxon>Agaricales</taxon>
        <taxon>Tricholomatineae</taxon>
        <taxon>Lyophyllaceae</taxon>
        <taxon>Sphagnurus</taxon>
    </lineage>
</organism>
<dbReference type="Proteomes" id="UP000717328">
    <property type="component" value="Unassembled WGS sequence"/>
</dbReference>
<evidence type="ECO:0000313" key="1">
    <source>
        <dbReference type="EMBL" id="KAG5651026.1"/>
    </source>
</evidence>
<dbReference type="OrthoDB" id="2269034at2759"/>
<keyword evidence="2" id="KW-1185">Reference proteome</keyword>
<proteinExistence type="predicted"/>